<keyword evidence="8" id="KW-1185">Reference proteome</keyword>
<evidence type="ECO:0000256" key="1">
    <source>
        <dbReference type="ARBA" id="ARBA00022723"/>
    </source>
</evidence>
<name>A0A1L9PT91_ASPVE</name>
<dbReference type="Gene3D" id="1.10.1280.10">
    <property type="entry name" value="Di-copper center containing domain from catechol oxidase"/>
    <property type="match status" value="1"/>
</dbReference>
<dbReference type="STRING" id="1036611.A0A1L9PT91"/>
<dbReference type="PROSITE" id="PS00498">
    <property type="entry name" value="TYROSINASE_2"/>
    <property type="match status" value="1"/>
</dbReference>
<dbReference type="InterPro" id="IPR050316">
    <property type="entry name" value="Tyrosinase/Hemocyanin"/>
</dbReference>
<sequence length="358" mass="40469">MLRSNLIATIVTLLLLFAQAHANQALMKKLVHDYQKNTKSHLPSQGPCTPDKLVVRKEWSTLDTKTRQSYINAVKCLAKRPSIIDPKLAPGARTRFDDFQATHILHTRTIHATGLFFAWHRHFVHLYEKALREECGYTGHQPYWEWSHWANKPVKSNPLYDGSHTSMSGNGRYIPGRNGTIQLFPIPDPTPEKAIFTPPGTGGGYIHDGPFANWSLHLGPVAYSYDKGVHVPPNPQSDGLGYNPRPLIRDFNNSLLQESASWDVILDMLVNVTDIHEFHPKFFQGPHLAGHSFISGVDNDIFTSPGDPLFWFHHAQVDRIWTVWQGLDLDTREEALDGTMTLLDCTFLSYSIITLEAD</sequence>
<dbReference type="SUPFAM" id="SSF48056">
    <property type="entry name" value="Di-copper centre-containing domain"/>
    <property type="match status" value="1"/>
</dbReference>
<feature type="domain" description="Tyrosinase copper-binding" evidence="5">
    <location>
        <begin position="111"/>
        <end position="128"/>
    </location>
</feature>
<reference evidence="8" key="1">
    <citation type="journal article" date="2017" name="Genome Biol.">
        <title>Comparative genomics reveals high biological diversity and specific adaptations in the industrially and medically important fungal genus Aspergillus.</title>
        <authorList>
            <person name="de Vries R.P."/>
            <person name="Riley R."/>
            <person name="Wiebenga A."/>
            <person name="Aguilar-Osorio G."/>
            <person name="Amillis S."/>
            <person name="Uchima C.A."/>
            <person name="Anderluh G."/>
            <person name="Asadollahi M."/>
            <person name="Askin M."/>
            <person name="Barry K."/>
            <person name="Battaglia E."/>
            <person name="Bayram O."/>
            <person name="Benocci T."/>
            <person name="Braus-Stromeyer S.A."/>
            <person name="Caldana C."/>
            <person name="Canovas D."/>
            <person name="Cerqueira G.C."/>
            <person name="Chen F."/>
            <person name="Chen W."/>
            <person name="Choi C."/>
            <person name="Clum A."/>
            <person name="Dos Santos R.A."/>
            <person name="Damasio A.R."/>
            <person name="Diallinas G."/>
            <person name="Emri T."/>
            <person name="Fekete E."/>
            <person name="Flipphi M."/>
            <person name="Freyberg S."/>
            <person name="Gallo A."/>
            <person name="Gournas C."/>
            <person name="Habgood R."/>
            <person name="Hainaut M."/>
            <person name="Harispe M.L."/>
            <person name="Henrissat B."/>
            <person name="Hilden K.S."/>
            <person name="Hope R."/>
            <person name="Hossain A."/>
            <person name="Karabika E."/>
            <person name="Karaffa L."/>
            <person name="Karanyi Z."/>
            <person name="Krasevec N."/>
            <person name="Kuo A."/>
            <person name="Kusch H."/>
            <person name="LaButti K."/>
            <person name="Lagendijk E.L."/>
            <person name="Lapidus A."/>
            <person name="Levasseur A."/>
            <person name="Lindquist E."/>
            <person name="Lipzen A."/>
            <person name="Logrieco A.F."/>
            <person name="MacCabe A."/>
            <person name="Maekelae M.R."/>
            <person name="Malavazi I."/>
            <person name="Melin P."/>
            <person name="Meyer V."/>
            <person name="Mielnichuk N."/>
            <person name="Miskei M."/>
            <person name="Molnar A.P."/>
            <person name="Mule G."/>
            <person name="Ngan C.Y."/>
            <person name="Orejas M."/>
            <person name="Orosz E."/>
            <person name="Ouedraogo J.P."/>
            <person name="Overkamp K.M."/>
            <person name="Park H.-S."/>
            <person name="Perrone G."/>
            <person name="Piumi F."/>
            <person name="Punt P.J."/>
            <person name="Ram A.F."/>
            <person name="Ramon A."/>
            <person name="Rauscher S."/>
            <person name="Record E."/>
            <person name="Riano-Pachon D.M."/>
            <person name="Robert V."/>
            <person name="Roehrig J."/>
            <person name="Ruller R."/>
            <person name="Salamov A."/>
            <person name="Salih N.S."/>
            <person name="Samson R.A."/>
            <person name="Sandor E."/>
            <person name="Sanguinetti M."/>
            <person name="Schuetze T."/>
            <person name="Sepcic K."/>
            <person name="Shelest E."/>
            <person name="Sherlock G."/>
            <person name="Sophianopoulou V."/>
            <person name="Squina F.M."/>
            <person name="Sun H."/>
            <person name="Susca A."/>
            <person name="Todd R.B."/>
            <person name="Tsang A."/>
            <person name="Unkles S.E."/>
            <person name="van de Wiele N."/>
            <person name="van Rossen-Uffink D."/>
            <person name="Oliveira J.V."/>
            <person name="Vesth T.C."/>
            <person name="Visser J."/>
            <person name="Yu J.-H."/>
            <person name="Zhou M."/>
            <person name="Andersen M.R."/>
            <person name="Archer D.B."/>
            <person name="Baker S.E."/>
            <person name="Benoit I."/>
            <person name="Brakhage A.A."/>
            <person name="Braus G.H."/>
            <person name="Fischer R."/>
            <person name="Frisvad J.C."/>
            <person name="Goldman G.H."/>
            <person name="Houbraken J."/>
            <person name="Oakley B."/>
            <person name="Pocsi I."/>
            <person name="Scazzocchio C."/>
            <person name="Seiboth B."/>
            <person name="vanKuyk P.A."/>
            <person name="Wortman J."/>
            <person name="Dyer P.S."/>
            <person name="Grigoriev I.V."/>
        </authorList>
    </citation>
    <scope>NUCLEOTIDE SEQUENCE [LARGE SCALE GENOMIC DNA]</scope>
    <source>
        <strain evidence="8">CBS 583.65</strain>
    </source>
</reference>
<dbReference type="EMBL" id="KV878132">
    <property type="protein sequence ID" value="OJJ04758.1"/>
    <property type="molecule type" value="Genomic_DNA"/>
</dbReference>
<dbReference type="Pfam" id="PF00264">
    <property type="entry name" value="Tyrosinase"/>
    <property type="match status" value="1"/>
</dbReference>
<feature type="chain" id="PRO_5013358644" description="Tyrosinase copper-binding domain-containing protein" evidence="4">
    <location>
        <begin position="23"/>
        <end position="358"/>
    </location>
</feature>
<dbReference type="RefSeq" id="XP_040670520.1">
    <property type="nucleotide sequence ID" value="XM_040807393.1"/>
</dbReference>
<keyword evidence="3" id="KW-0186">Copper</keyword>
<evidence type="ECO:0000256" key="3">
    <source>
        <dbReference type="ARBA" id="ARBA00023008"/>
    </source>
</evidence>
<dbReference type="InterPro" id="IPR008922">
    <property type="entry name" value="Di-copper_centre_dom_sf"/>
</dbReference>
<protein>
    <recommendedName>
        <fullName evidence="5 6">Tyrosinase copper-binding domain-containing protein</fullName>
    </recommendedName>
</protein>
<accession>A0A1L9PT91</accession>
<evidence type="ECO:0000259" key="6">
    <source>
        <dbReference type="PROSITE" id="PS00498"/>
    </source>
</evidence>
<dbReference type="InterPro" id="IPR002227">
    <property type="entry name" value="Tyrosinase_Cu-bd"/>
</dbReference>
<dbReference type="PROSITE" id="PS00497">
    <property type="entry name" value="TYROSINASE_1"/>
    <property type="match status" value="1"/>
</dbReference>
<dbReference type="GO" id="GO:0016491">
    <property type="term" value="F:oxidoreductase activity"/>
    <property type="evidence" value="ECO:0007669"/>
    <property type="project" value="UniProtKB-KW"/>
</dbReference>
<dbReference type="OrthoDB" id="6132182at2759"/>
<evidence type="ECO:0000313" key="7">
    <source>
        <dbReference type="EMBL" id="OJJ04758.1"/>
    </source>
</evidence>
<dbReference type="AlphaFoldDB" id="A0A1L9PT91"/>
<dbReference type="PANTHER" id="PTHR11474:SF125">
    <property type="entry name" value="N-ACETYL-6-HYDROXYTRYPTOPHAN OXIDASE IVOB-RELATED"/>
    <property type="match status" value="1"/>
</dbReference>
<proteinExistence type="predicted"/>
<dbReference type="VEuPathDB" id="FungiDB:ASPVEDRAFT_137451"/>
<dbReference type="GO" id="GO:0046872">
    <property type="term" value="F:metal ion binding"/>
    <property type="evidence" value="ECO:0007669"/>
    <property type="project" value="UniProtKB-KW"/>
</dbReference>
<feature type="domain" description="Tyrosinase copper-binding" evidence="6">
    <location>
        <begin position="307"/>
        <end position="318"/>
    </location>
</feature>
<evidence type="ECO:0000256" key="2">
    <source>
        <dbReference type="ARBA" id="ARBA00023002"/>
    </source>
</evidence>
<evidence type="ECO:0000313" key="8">
    <source>
        <dbReference type="Proteomes" id="UP000184073"/>
    </source>
</evidence>
<dbReference type="GeneID" id="63722904"/>
<dbReference type="Proteomes" id="UP000184073">
    <property type="component" value="Unassembled WGS sequence"/>
</dbReference>
<organism evidence="7 8">
    <name type="scientific">Aspergillus versicolor CBS 583.65</name>
    <dbReference type="NCBI Taxonomy" id="1036611"/>
    <lineage>
        <taxon>Eukaryota</taxon>
        <taxon>Fungi</taxon>
        <taxon>Dikarya</taxon>
        <taxon>Ascomycota</taxon>
        <taxon>Pezizomycotina</taxon>
        <taxon>Eurotiomycetes</taxon>
        <taxon>Eurotiomycetidae</taxon>
        <taxon>Eurotiales</taxon>
        <taxon>Aspergillaceae</taxon>
        <taxon>Aspergillus</taxon>
        <taxon>Aspergillus subgen. Nidulantes</taxon>
    </lineage>
</organism>
<dbReference type="PRINTS" id="PR00092">
    <property type="entry name" value="TYROSINASE"/>
</dbReference>
<evidence type="ECO:0000256" key="4">
    <source>
        <dbReference type="SAM" id="SignalP"/>
    </source>
</evidence>
<feature type="signal peptide" evidence="4">
    <location>
        <begin position="1"/>
        <end position="22"/>
    </location>
</feature>
<keyword evidence="1" id="KW-0479">Metal-binding</keyword>
<keyword evidence="4" id="KW-0732">Signal</keyword>
<gene>
    <name evidence="7" type="ORF">ASPVEDRAFT_137451</name>
</gene>
<dbReference type="PANTHER" id="PTHR11474">
    <property type="entry name" value="TYROSINASE FAMILY MEMBER"/>
    <property type="match status" value="1"/>
</dbReference>
<keyword evidence="2" id="KW-0560">Oxidoreductase</keyword>
<evidence type="ECO:0000259" key="5">
    <source>
        <dbReference type="PROSITE" id="PS00497"/>
    </source>
</evidence>